<feature type="transmembrane region" description="Helical" evidence="14">
    <location>
        <begin position="107"/>
        <end position="133"/>
    </location>
</feature>
<dbReference type="RefSeq" id="WP_203663877.1">
    <property type="nucleotide sequence ID" value="NZ_BAAAZM010000023.1"/>
</dbReference>
<dbReference type="GO" id="GO:0008237">
    <property type="term" value="F:metallopeptidase activity"/>
    <property type="evidence" value="ECO:0007669"/>
    <property type="project" value="UniProtKB-UniRule"/>
</dbReference>
<protein>
    <recommendedName>
        <fullName evidence="14">Zinc metalloprotease</fullName>
    </recommendedName>
</protein>
<feature type="active site" evidence="15">
    <location>
        <position position="68"/>
    </location>
</feature>
<keyword evidence="6 14" id="KW-0479">Metal-binding</keyword>
<sequence length="395" mass="39901">MRQTISLGRIAGIPVGVHWSVLFIMFLLADGLALTVLPAAAPHQPAAAYWAGGLGAAVAFFACLLAHELAHALVARHYGVPVRRITLWLLGGVSELGGDPPSPKADLLVALAGPAASVLCGALAAGAAVAAQAAGAPRLAAASLLWLATINGILAAFNLLPGAPLDGGRVLRAVIWRVRGDRAAGTRAAAYTGGLLGTLLVVAGVLEVLLTRSLSGIWLALVGMFLSWAAGAEQRTAALTDLVSGATVGDIVHTVPVCGYESQTVDAFVRSVASRCTYRQFPVLTIGGQVLGTVSLGRLAQVPTPARATVQLGSLVVPIRGHDLLRADQPLVDALRLASAGRLVPVLDRTGILAGVVTGTDIAHAVELAALGVPPDAGGGDVGLATGPPPRIGLG</sequence>
<name>A0A8J3JFK1_9ACTN</name>
<dbReference type="AlphaFoldDB" id="A0A8J3JFK1"/>
<feature type="binding site" evidence="16">
    <location>
        <position position="67"/>
    </location>
    <ligand>
        <name>Zn(2+)</name>
        <dbReference type="ChEBI" id="CHEBI:29105"/>
        <note>catalytic</note>
    </ligand>
</feature>
<comment type="subcellular location">
    <subcellularLocation>
        <location evidence="1 14">Cell membrane</location>
        <topology evidence="1 14">Multi-pass membrane protein</topology>
    </subcellularLocation>
</comment>
<keyword evidence="7" id="KW-0677">Repeat</keyword>
<evidence type="ECO:0000256" key="14">
    <source>
        <dbReference type="PIRNR" id="PIRNR006404"/>
    </source>
</evidence>
<evidence type="ECO:0000259" key="18">
    <source>
        <dbReference type="Pfam" id="PF02163"/>
    </source>
</evidence>
<evidence type="ECO:0000256" key="10">
    <source>
        <dbReference type="ARBA" id="ARBA00022989"/>
    </source>
</evidence>
<feature type="binding site" evidence="16">
    <location>
        <position position="71"/>
    </location>
    <ligand>
        <name>Zn(2+)</name>
        <dbReference type="ChEBI" id="CHEBI:29105"/>
        <note>catalytic</note>
    </ligand>
</feature>
<keyword evidence="3 14" id="KW-1003">Cell membrane</keyword>
<dbReference type="InterPro" id="IPR016483">
    <property type="entry name" value="UCP006404_Pept_M50_CBS"/>
</dbReference>
<dbReference type="InterPro" id="IPR008915">
    <property type="entry name" value="Peptidase_M50"/>
</dbReference>
<feature type="transmembrane region" description="Helical" evidence="14">
    <location>
        <begin position="188"/>
        <end position="210"/>
    </location>
</feature>
<evidence type="ECO:0000313" key="20">
    <source>
        <dbReference type="Proteomes" id="UP000612808"/>
    </source>
</evidence>
<keyword evidence="9 14" id="KW-0862">Zinc</keyword>
<evidence type="ECO:0000256" key="15">
    <source>
        <dbReference type="PIRSR" id="PIRSR006404-1"/>
    </source>
</evidence>
<dbReference type="GO" id="GO:0006508">
    <property type="term" value="P:proteolysis"/>
    <property type="evidence" value="ECO:0007669"/>
    <property type="project" value="UniProtKB-KW"/>
</dbReference>
<feature type="domain" description="Peptidase M50" evidence="18">
    <location>
        <begin position="141"/>
        <end position="191"/>
    </location>
</feature>
<evidence type="ECO:0000256" key="5">
    <source>
        <dbReference type="ARBA" id="ARBA00022692"/>
    </source>
</evidence>
<evidence type="ECO:0000256" key="4">
    <source>
        <dbReference type="ARBA" id="ARBA00022670"/>
    </source>
</evidence>
<keyword evidence="8 14" id="KW-0378">Hydrolase</keyword>
<dbReference type="InterPro" id="IPR000644">
    <property type="entry name" value="CBS_dom"/>
</dbReference>
<evidence type="ECO:0000256" key="7">
    <source>
        <dbReference type="ARBA" id="ARBA00022737"/>
    </source>
</evidence>
<keyword evidence="5 14" id="KW-0812">Transmembrane</keyword>
<feature type="transmembrane region" description="Helical" evidence="14">
    <location>
        <begin position="47"/>
        <end position="66"/>
    </location>
</feature>
<dbReference type="CDD" id="cd06164">
    <property type="entry name" value="S2P-M50_SpoIVFB_CBS"/>
    <property type="match status" value="1"/>
</dbReference>
<evidence type="ECO:0000259" key="17">
    <source>
        <dbReference type="Pfam" id="PF00571"/>
    </source>
</evidence>
<keyword evidence="20" id="KW-1185">Reference proteome</keyword>
<dbReference type="Gene3D" id="3.10.580.10">
    <property type="entry name" value="CBS-domain"/>
    <property type="match status" value="1"/>
</dbReference>
<comment type="caution">
    <text evidence="19">The sequence shown here is derived from an EMBL/GenBank/DDBJ whole genome shotgun (WGS) entry which is preliminary data.</text>
</comment>
<dbReference type="GO" id="GO:0005886">
    <property type="term" value="C:plasma membrane"/>
    <property type="evidence" value="ECO:0007669"/>
    <property type="project" value="UniProtKB-SubCell"/>
</dbReference>
<accession>A0A8J3JFK1</accession>
<dbReference type="EMBL" id="BOMB01000044">
    <property type="protein sequence ID" value="GID15522.1"/>
    <property type="molecule type" value="Genomic_DNA"/>
</dbReference>
<evidence type="ECO:0000256" key="12">
    <source>
        <dbReference type="ARBA" id="ARBA00023122"/>
    </source>
</evidence>
<feature type="domain" description="CBS" evidence="17">
    <location>
        <begin position="326"/>
        <end position="366"/>
    </location>
</feature>
<feature type="transmembrane region" description="Helical" evidence="14">
    <location>
        <begin position="216"/>
        <end position="232"/>
    </location>
</feature>
<evidence type="ECO:0000256" key="1">
    <source>
        <dbReference type="ARBA" id="ARBA00004651"/>
    </source>
</evidence>
<dbReference type="Proteomes" id="UP000612808">
    <property type="component" value="Unassembled WGS sequence"/>
</dbReference>
<evidence type="ECO:0000256" key="13">
    <source>
        <dbReference type="ARBA" id="ARBA00023136"/>
    </source>
</evidence>
<dbReference type="Pfam" id="PF00571">
    <property type="entry name" value="CBS"/>
    <property type="match status" value="1"/>
</dbReference>
<feature type="domain" description="Peptidase M50" evidence="18">
    <location>
        <begin position="56"/>
        <end position="129"/>
    </location>
</feature>
<evidence type="ECO:0000256" key="11">
    <source>
        <dbReference type="ARBA" id="ARBA00023049"/>
    </source>
</evidence>
<proteinExistence type="inferred from homology"/>
<reference evidence="19" key="1">
    <citation type="submission" date="2021-01" db="EMBL/GenBank/DDBJ databases">
        <title>Whole genome shotgun sequence of Actinocatenispora rupis NBRC 107355.</title>
        <authorList>
            <person name="Komaki H."/>
            <person name="Tamura T."/>
        </authorList>
    </citation>
    <scope>NUCLEOTIDE SEQUENCE</scope>
    <source>
        <strain evidence="19">NBRC 107355</strain>
    </source>
</reference>
<feature type="transmembrane region" description="Helical" evidence="14">
    <location>
        <begin position="139"/>
        <end position="160"/>
    </location>
</feature>
<evidence type="ECO:0000256" key="3">
    <source>
        <dbReference type="ARBA" id="ARBA00022475"/>
    </source>
</evidence>
<dbReference type="InterPro" id="IPR046342">
    <property type="entry name" value="CBS_dom_sf"/>
</dbReference>
<feature type="binding site" evidence="16">
    <location>
        <position position="166"/>
    </location>
    <ligand>
        <name>Zn(2+)</name>
        <dbReference type="ChEBI" id="CHEBI:29105"/>
        <note>catalytic</note>
    </ligand>
</feature>
<dbReference type="PIRSF" id="PIRSF006404">
    <property type="entry name" value="UCP006404_Pept_M50_CBS"/>
    <property type="match status" value="1"/>
</dbReference>
<comment type="similarity">
    <text evidence="2 14">Belongs to the peptidase M50B family.</text>
</comment>
<keyword evidence="13 14" id="KW-0472">Membrane</keyword>
<gene>
    <name evidence="19" type="ORF">Aru02nite_64110</name>
</gene>
<evidence type="ECO:0000256" key="6">
    <source>
        <dbReference type="ARBA" id="ARBA00022723"/>
    </source>
</evidence>
<dbReference type="GO" id="GO:0046872">
    <property type="term" value="F:metal ion binding"/>
    <property type="evidence" value="ECO:0007669"/>
    <property type="project" value="UniProtKB-UniRule"/>
</dbReference>
<comment type="cofactor">
    <cofactor evidence="14 16">
        <name>Zn(2+)</name>
        <dbReference type="ChEBI" id="CHEBI:29105"/>
    </cofactor>
    <text evidence="14 16">Binds 1 zinc ion per subunit.</text>
</comment>
<dbReference type="PANTHER" id="PTHR39188:SF3">
    <property type="entry name" value="STAGE IV SPORULATION PROTEIN FB"/>
    <property type="match status" value="1"/>
</dbReference>
<keyword evidence="10 14" id="KW-1133">Transmembrane helix</keyword>
<dbReference type="SUPFAM" id="SSF54631">
    <property type="entry name" value="CBS-domain pair"/>
    <property type="match status" value="1"/>
</dbReference>
<keyword evidence="4 14" id="KW-0645">Protease</keyword>
<dbReference type="Pfam" id="PF02163">
    <property type="entry name" value="Peptidase_M50"/>
    <property type="match status" value="2"/>
</dbReference>
<dbReference type="PANTHER" id="PTHR39188">
    <property type="entry name" value="MEMBRANE-ASSOCIATED ZINC METALLOPROTEASE M50B"/>
    <property type="match status" value="1"/>
</dbReference>
<evidence type="ECO:0000313" key="19">
    <source>
        <dbReference type="EMBL" id="GID15522.1"/>
    </source>
</evidence>
<evidence type="ECO:0000256" key="9">
    <source>
        <dbReference type="ARBA" id="ARBA00022833"/>
    </source>
</evidence>
<organism evidence="19 20">
    <name type="scientific">Actinocatenispora rupis</name>
    <dbReference type="NCBI Taxonomy" id="519421"/>
    <lineage>
        <taxon>Bacteria</taxon>
        <taxon>Bacillati</taxon>
        <taxon>Actinomycetota</taxon>
        <taxon>Actinomycetes</taxon>
        <taxon>Micromonosporales</taxon>
        <taxon>Micromonosporaceae</taxon>
        <taxon>Actinocatenispora</taxon>
    </lineage>
</organism>
<evidence type="ECO:0000256" key="16">
    <source>
        <dbReference type="PIRSR" id="PIRSR006404-2"/>
    </source>
</evidence>
<keyword evidence="12" id="KW-0129">CBS domain</keyword>
<evidence type="ECO:0000256" key="8">
    <source>
        <dbReference type="ARBA" id="ARBA00022801"/>
    </source>
</evidence>
<evidence type="ECO:0000256" key="2">
    <source>
        <dbReference type="ARBA" id="ARBA00007931"/>
    </source>
</evidence>
<keyword evidence="11 14" id="KW-0482">Metalloprotease</keyword>